<evidence type="ECO:0000256" key="2">
    <source>
        <dbReference type="ARBA" id="ARBA00022679"/>
    </source>
</evidence>
<protein>
    <recommendedName>
        <fullName evidence="17">Non-specific serine/threonine protein kinase</fullName>
    </recommendedName>
</protein>
<feature type="transmembrane region" description="Helical" evidence="10">
    <location>
        <begin position="494"/>
        <end position="516"/>
    </location>
</feature>
<dbReference type="InterPro" id="IPR017441">
    <property type="entry name" value="Protein_kinase_ATP_BS"/>
</dbReference>
<name>A0AA35V2W0_LACSI</name>
<evidence type="ECO:0000256" key="11">
    <source>
        <dbReference type="SAM" id="SignalP"/>
    </source>
</evidence>
<dbReference type="FunFam" id="2.90.10.10:FF:000039">
    <property type="entry name" value="G-type lectin S-receptor-like serine/threonine-protein kinase SD2-5"/>
    <property type="match status" value="1"/>
</dbReference>
<dbReference type="PANTHER" id="PTHR47976:SF30">
    <property type="entry name" value="RECEPTOR-LIKE SERINE_THREONINE-PROTEIN KINASE"/>
    <property type="match status" value="1"/>
</dbReference>
<dbReference type="CDD" id="cd00028">
    <property type="entry name" value="B_lectin"/>
    <property type="match status" value="1"/>
</dbReference>
<evidence type="ECO:0000256" key="5">
    <source>
        <dbReference type="ARBA" id="ARBA00022777"/>
    </source>
</evidence>
<proteinExistence type="predicted"/>
<evidence type="ECO:0000256" key="8">
    <source>
        <dbReference type="PROSITE-ProRule" id="PRU10141"/>
    </source>
</evidence>
<dbReference type="Gene3D" id="1.10.510.10">
    <property type="entry name" value="Transferase(Phosphotransferase) domain 1"/>
    <property type="match status" value="1"/>
</dbReference>
<dbReference type="Gene3D" id="2.90.10.30">
    <property type="match status" value="1"/>
</dbReference>
<dbReference type="FunFam" id="2.90.10.30:FF:000003">
    <property type="entry name" value="Os04g0303100 protein"/>
    <property type="match status" value="1"/>
</dbReference>
<dbReference type="Pfam" id="PF08276">
    <property type="entry name" value="PAN_2"/>
    <property type="match status" value="1"/>
</dbReference>
<evidence type="ECO:0000313" key="16">
    <source>
        <dbReference type="Proteomes" id="UP001177003"/>
    </source>
</evidence>
<dbReference type="PROSITE" id="PS50011">
    <property type="entry name" value="PROTEIN_KINASE_DOM"/>
    <property type="match status" value="1"/>
</dbReference>
<dbReference type="FunFam" id="1.10.510.10:FF:000537">
    <property type="entry name" value="Putative receptor-like protein kinase"/>
    <property type="match status" value="1"/>
</dbReference>
<keyword evidence="6 8" id="KW-0067">ATP-binding</keyword>
<dbReference type="Pfam" id="PF00069">
    <property type="entry name" value="Pkinase"/>
    <property type="match status" value="1"/>
</dbReference>
<gene>
    <name evidence="15" type="ORF">LSALG_LOCUS9795</name>
</gene>
<evidence type="ECO:0008006" key="17">
    <source>
        <dbReference type="Google" id="ProtNLM"/>
    </source>
</evidence>
<dbReference type="PROSITE" id="PS50927">
    <property type="entry name" value="BULB_LECTIN"/>
    <property type="match status" value="1"/>
</dbReference>
<evidence type="ECO:0000256" key="10">
    <source>
        <dbReference type="SAM" id="Phobius"/>
    </source>
</evidence>
<dbReference type="InterPro" id="IPR008271">
    <property type="entry name" value="Ser/Thr_kinase_AS"/>
</dbReference>
<dbReference type="PANTHER" id="PTHR47976">
    <property type="entry name" value="G-TYPE LECTIN S-RECEPTOR-LIKE SERINE/THREONINE-PROTEIN KINASE SD2-5"/>
    <property type="match status" value="1"/>
</dbReference>
<evidence type="ECO:0000256" key="4">
    <source>
        <dbReference type="ARBA" id="ARBA00022741"/>
    </source>
</evidence>
<evidence type="ECO:0000259" key="13">
    <source>
        <dbReference type="PROSITE" id="PS50927"/>
    </source>
</evidence>
<evidence type="ECO:0000256" key="3">
    <source>
        <dbReference type="ARBA" id="ARBA00022729"/>
    </source>
</evidence>
<feature type="region of interest" description="Disordered" evidence="9">
    <location>
        <begin position="802"/>
        <end position="823"/>
    </location>
</feature>
<keyword evidence="10" id="KW-0472">Membrane</keyword>
<evidence type="ECO:0000259" key="12">
    <source>
        <dbReference type="PROSITE" id="PS50011"/>
    </source>
</evidence>
<dbReference type="GO" id="GO:0004672">
    <property type="term" value="F:protein kinase activity"/>
    <property type="evidence" value="ECO:0007669"/>
    <property type="project" value="InterPro"/>
</dbReference>
<keyword evidence="16" id="KW-1185">Reference proteome</keyword>
<dbReference type="FunFam" id="3.30.200.20:FF:000178">
    <property type="entry name" value="serine/threonine-protein kinase PBS1-like"/>
    <property type="match status" value="1"/>
</dbReference>
<dbReference type="InterPro" id="IPR003609">
    <property type="entry name" value="Pan_app"/>
</dbReference>
<dbReference type="AlphaFoldDB" id="A0AA35V2W0"/>
<evidence type="ECO:0000256" key="9">
    <source>
        <dbReference type="SAM" id="MobiDB-lite"/>
    </source>
</evidence>
<dbReference type="SMART" id="SM00220">
    <property type="entry name" value="S_TKc"/>
    <property type="match status" value="1"/>
</dbReference>
<keyword evidence="3 11" id="KW-0732">Signal</keyword>
<keyword evidence="5" id="KW-0418">Kinase</keyword>
<organism evidence="15 16">
    <name type="scientific">Lactuca saligna</name>
    <name type="common">Willowleaf lettuce</name>
    <dbReference type="NCBI Taxonomy" id="75948"/>
    <lineage>
        <taxon>Eukaryota</taxon>
        <taxon>Viridiplantae</taxon>
        <taxon>Streptophyta</taxon>
        <taxon>Embryophyta</taxon>
        <taxon>Tracheophyta</taxon>
        <taxon>Spermatophyta</taxon>
        <taxon>Magnoliopsida</taxon>
        <taxon>eudicotyledons</taxon>
        <taxon>Gunneridae</taxon>
        <taxon>Pentapetalae</taxon>
        <taxon>asterids</taxon>
        <taxon>campanulids</taxon>
        <taxon>Asterales</taxon>
        <taxon>Asteraceae</taxon>
        <taxon>Cichorioideae</taxon>
        <taxon>Cichorieae</taxon>
        <taxon>Lactucinae</taxon>
        <taxon>Lactuca</taxon>
    </lineage>
</organism>
<feature type="domain" description="Protein kinase" evidence="12">
    <location>
        <begin position="551"/>
        <end position="876"/>
    </location>
</feature>
<keyword evidence="10" id="KW-0812">Transmembrane</keyword>
<dbReference type="Gene3D" id="3.30.200.20">
    <property type="entry name" value="Phosphorylase Kinase, domain 1"/>
    <property type="match status" value="1"/>
</dbReference>
<dbReference type="GO" id="GO:0005524">
    <property type="term" value="F:ATP binding"/>
    <property type="evidence" value="ECO:0007669"/>
    <property type="project" value="UniProtKB-UniRule"/>
</dbReference>
<accession>A0AA35V2W0</accession>
<dbReference type="InterPro" id="IPR001480">
    <property type="entry name" value="Bulb-type_lectin_dom"/>
</dbReference>
<keyword evidence="10" id="KW-1133">Transmembrane helix</keyword>
<dbReference type="InterPro" id="IPR011009">
    <property type="entry name" value="Kinase-like_dom_sf"/>
</dbReference>
<keyword evidence="7" id="KW-0325">Glycoprotein</keyword>
<feature type="domain" description="Apple" evidence="14">
    <location>
        <begin position="391"/>
        <end position="478"/>
    </location>
</feature>
<dbReference type="InterPro" id="IPR036426">
    <property type="entry name" value="Bulb-type_lectin_dom_sf"/>
</dbReference>
<feature type="domain" description="Bulb-type lectin" evidence="13">
    <location>
        <begin position="78"/>
        <end position="209"/>
    </location>
</feature>
<dbReference type="EMBL" id="OX465077">
    <property type="protein sequence ID" value="CAI9269419.1"/>
    <property type="molecule type" value="Genomic_DNA"/>
</dbReference>
<sequence length="962" mass="107987">MRAQWICSFFFAFFLIFSSNTDFHSCSQKTNPPVLPNPYFRIPSPLMPVSGPVIYVRYPPNTLQPLPKANLSTTWTNDESSIPSINFTDGSRIRVILDKEKFACGFFCNGNCTSYLFAIVIKISYSPGYIFGTKGNPTVIWSPNRDNSVKEGAILNLTAAGELALHDVDGSIVWTTNTVGKSTAGMNLTDEGNLMLFDGDNSMVWQSFDHPTDCLVAGQKLLQGQKLIPSVSSTNWMAQKDSYYLQLTDNGLFAYVESNPPQIYYKRLINVTNTNKERIYAELLNGSLCFFNSSTKLDSIDIPQEIPLEYTKLMPDGHLKAFGGEMVADLLTEYDFGDCSYPLACGRNGICWGDVQCSCPKSSSSPVTEYFRAVDNSQPNKGCSQVTPLTCNATQDQHFIELKNIKYFTYTANMEHVDMETCKQACLNNCSCKAAIFEYFGSNSSSGYCDLPSELFTMTNFDVDANNQVHASAFIKVQNGRYKSPKRKNHVTTILGSIVGSLVLLVVVVVVITKFIGQKEEVDGEMEEEYLDKVPGMPTRFSYEELKTATENFSKKLGEGGFGSVFEGSLEVDSKIAVKCLHGLGLMQVDWNEVRKSFMAEVESIGSIHHVNLVQLRGFCAWKSERFLVYEFMSNGSLDGWIYNGDRKNVLKWECRKKIILDIAKGLAYLHEECRQKIIHLDIKPQNILLDSDFNAKVSDFGLSKLMDRNQSCQVMSTVRGTFGYMAPECFDSIITEKADVYSFGIVLLEILCGRKNLDISQPKESQHLLGIFQRCWEQGTLLHIVDRLIIRKGPQCHRWLRGSEGSHSQNQKEDEEESKSSIRVHDSYDDNTSEQTPNVTTVPVTISRSDDEFECEEQPLVRRMRGMDLITSATLMVGLSCGKGSSDRIMKRSRSLHLGDFRCFSDSLGVGQPSIFIAQLKEKIPPRDANVPHPSSPIFVPSWEYIKDQCLMERKVSMSLI</sequence>
<dbReference type="PROSITE" id="PS00107">
    <property type="entry name" value="PROTEIN_KINASE_ATP"/>
    <property type="match status" value="1"/>
</dbReference>
<evidence type="ECO:0000256" key="1">
    <source>
        <dbReference type="ARBA" id="ARBA00022536"/>
    </source>
</evidence>
<evidence type="ECO:0000313" key="15">
    <source>
        <dbReference type="EMBL" id="CAI9269419.1"/>
    </source>
</evidence>
<feature type="binding site" evidence="8">
    <location>
        <position position="579"/>
    </location>
    <ligand>
        <name>ATP</name>
        <dbReference type="ChEBI" id="CHEBI:30616"/>
    </ligand>
</feature>
<reference evidence="15" key="1">
    <citation type="submission" date="2023-04" db="EMBL/GenBank/DDBJ databases">
        <authorList>
            <person name="Vijverberg K."/>
            <person name="Xiong W."/>
            <person name="Schranz E."/>
        </authorList>
    </citation>
    <scope>NUCLEOTIDE SEQUENCE</scope>
</reference>
<dbReference type="SUPFAM" id="SSF51110">
    <property type="entry name" value="alpha-D-mannose-specific plant lectins"/>
    <property type="match status" value="1"/>
</dbReference>
<evidence type="ECO:0000259" key="14">
    <source>
        <dbReference type="PROSITE" id="PS50948"/>
    </source>
</evidence>
<dbReference type="PROSITE" id="PS50948">
    <property type="entry name" value="PAN"/>
    <property type="match status" value="1"/>
</dbReference>
<dbReference type="CDD" id="cd01098">
    <property type="entry name" value="PAN_AP_plant"/>
    <property type="match status" value="1"/>
</dbReference>
<evidence type="ECO:0000256" key="6">
    <source>
        <dbReference type="ARBA" id="ARBA00022840"/>
    </source>
</evidence>
<dbReference type="PROSITE" id="PS00108">
    <property type="entry name" value="PROTEIN_KINASE_ST"/>
    <property type="match status" value="1"/>
</dbReference>
<dbReference type="SMART" id="SM00108">
    <property type="entry name" value="B_lectin"/>
    <property type="match status" value="1"/>
</dbReference>
<keyword evidence="1" id="KW-0245">EGF-like domain</keyword>
<dbReference type="InterPro" id="IPR051343">
    <property type="entry name" value="G-type_lectin_kinases/EP1-like"/>
</dbReference>
<dbReference type="Pfam" id="PF01453">
    <property type="entry name" value="B_lectin"/>
    <property type="match status" value="1"/>
</dbReference>
<dbReference type="Proteomes" id="UP001177003">
    <property type="component" value="Chromosome 1"/>
</dbReference>
<dbReference type="InterPro" id="IPR000719">
    <property type="entry name" value="Prot_kinase_dom"/>
</dbReference>
<feature type="signal peptide" evidence="11">
    <location>
        <begin position="1"/>
        <end position="21"/>
    </location>
</feature>
<keyword evidence="4 8" id="KW-0547">Nucleotide-binding</keyword>
<keyword evidence="2" id="KW-0808">Transferase</keyword>
<evidence type="ECO:0000256" key="7">
    <source>
        <dbReference type="ARBA" id="ARBA00023180"/>
    </source>
</evidence>
<dbReference type="SUPFAM" id="SSF56112">
    <property type="entry name" value="Protein kinase-like (PK-like)"/>
    <property type="match status" value="1"/>
</dbReference>
<feature type="chain" id="PRO_5041361975" description="Non-specific serine/threonine protein kinase" evidence="11">
    <location>
        <begin position="22"/>
        <end position="962"/>
    </location>
</feature>